<dbReference type="Gene3D" id="1.10.10.60">
    <property type="entry name" value="Homeodomain-like"/>
    <property type="match status" value="1"/>
</dbReference>
<comment type="subcellular location">
    <subcellularLocation>
        <location evidence="1">Cell membrane</location>
    </subcellularLocation>
</comment>
<proteinExistence type="predicted"/>
<dbReference type="FunFam" id="3.80.10.10:FF:000041">
    <property type="entry name" value="LRR receptor-like serine/threonine-protein kinase ERECTA"/>
    <property type="match status" value="1"/>
</dbReference>
<reference evidence="11" key="2">
    <citation type="submission" date="2020-08" db="EMBL/GenBank/DDBJ databases">
        <title>Plant Genome Project.</title>
        <authorList>
            <person name="Zhang R.-G."/>
        </authorList>
    </citation>
    <scope>NUCLEOTIDE SEQUENCE</scope>
    <source>
        <strain evidence="11">Huo1</strain>
        <tissue evidence="11">Leaf</tissue>
    </source>
</reference>
<dbReference type="SUPFAM" id="SSF52058">
    <property type="entry name" value="L domain-like"/>
    <property type="match status" value="1"/>
</dbReference>
<dbReference type="SMART" id="SM00369">
    <property type="entry name" value="LRR_TYP"/>
    <property type="match status" value="4"/>
</dbReference>
<comment type="caution">
    <text evidence="11">The sequence shown here is derived from an EMBL/GenBank/DDBJ whole genome shotgun (WGS) entry which is preliminary data.</text>
</comment>
<evidence type="ECO:0000256" key="2">
    <source>
        <dbReference type="ARBA" id="ARBA00022475"/>
    </source>
</evidence>
<evidence type="ECO:0000313" key="11">
    <source>
        <dbReference type="EMBL" id="KAG6404440.1"/>
    </source>
</evidence>
<dbReference type="PANTHER" id="PTHR48010:SF58">
    <property type="entry name" value="RECEPTOR PROTEIN KINASE-LIKE PROTEIN ZAR1"/>
    <property type="match status" value="1"/>
</dbReference>
<evidence type="ECO:0000256" key="1">
    <source>
        <dbReference type="ARBA" id="ARBA00004236"/>
    </source>
</evidence>
<dbReference type="GO" id="GO:0006952">
    <property type="term" value="P:defense response"/>
    <property type="evidence" value="ECO:0007669"/>
    <property type="project" value="UniProtKB-ARBA"/>
</dbReference>
<keyword evidence="4" id="KW-0732">Signal</keyword>
<accession>A0A8X8X0D0</accession>
<feature type="coiled-coil region" evidence="8">
    <location>
        <begin position="300"/>
        <end position="334"/>
    </location>
</feature>
<feature type="compositionally biased region" description="Polar residues" evidence="9">
    <location>
        <begin position="257"/>
        <end position="274"/>
    </location>
</feature>
<evidence type="ECO:0000259" key="10">
    <source>
        <dbReference type="PROSITE" id="PS50090"/>
    </source>
</evidence>
<dbReference type="InterPro" id="IPR032675">
    <property type="entry name" value="LRR_dom_sf"/>
</dbReference>
<dbReference type="GO" id="GO:0051707">
    <property type="term" value="P:response to other organism"/>
    <property type="evidence" value="ECO:0007669"/>
    <property type="project" value="UniProtKB-ARBA"/>
</dbReference>
<dbReference type="CDD" id="cd12203">
    <property type="entry name" value="GT1"/>
    <property type="match status" value="1"/>
</dbReference>
<keyword evidence="6" id="KW-0472">Membrane</keyword>
<keyword evidence="7" id="KW-0325">Glycoprotein</keyword>
<keyword evidence="2" id="KW-1003">Cell membrane</keyword>
<dbReference type="Proteomes" id="UP000298416">
    <property type="component" value="Unassembled WGS sequence"/>
</dbReference>
<evidence type="ECO:0000256" key="4">
    <source>
        <dbReference type="ARBA" id="ARBA00022729"/>
    </source>
</evidence>
<protein>
    <recommendedName>
        <fullName evidence="10">Myb-like domain-containing protein</fullName>
    </recommendedName>
</protein>
<dbReference type="AlphaFoldDB" id="A0A8X8X0D0"/>
<dbReference type="InterPro" id="IPR001005">
    <property type="entry name" value="SANT/Myb"/>
</dbReference>
<gene>
    <name evidence="11" type="ORF">SASPL_136688</name>
</gene>
<dbReference type="PRINTS" id="PR00019">
    <property type="entry name" value="LEURICHRPT"/>
</dbReference>
<dbReference type="PANTHER" id="PTHR48010">
    <property type="entry name" value="OS05G0588300 PROTEIN"/>
    <property type="match status" value="1"/>
</dbReference>
<keyword evidence="12" id="KW-1185">Reference proteome</keyword>
<evidence type="ECO:0000256" key="7">
    <source>
        <dbReference type="ARBA" id="ARBA00023180"/>
    </source>
</evidence>
<dbReference type="InterPro" id="IPR050994">
    <property type="entry name" value="At_inactive_RLKs"/>
</dbReference>
<feature type="region of interest" description="Disordered" evidence="9">
    <location>
        <begin position="251"/>
        <end position="283"/>
    </location>
</feature>
<reference evidence="11" key="1">
    <citation type="submission" date="2018-01" db="EMBL/GenBank/DDBJ databases">
        <authorList>
            <person name="Mao J.F."/>
        </authorList>
    </citation>
    <scope>NUCLEOTIDE SEQUENCE</scope>
    <source>
        <strain evidence="11">Huo1</strain>
        <tissue evidence="11">Leaf</tissue>
    </source>
</reference>
<dbReference type="GO" id="GO:0005886">
    <property type="term" value="C:plasma membrane"/>
    <property type="evidence" value="ECO:0007669"/>
    <property type="project" value="UniProtKB-SubCell"/>
</dbReference>
<dbReference type="InterPro" id="IPR044822">
    <property type="entry name" value="Myb_DNA-bind_4"/>
</dbReference>
<evidence type="ECO:0000256" key="3">
    <source>
        <dbReference type="ARBA" id="ARBA00022614"/>
    </source>
</evidence>
<organism evidence="11">
    <name type="scientific">Salvia splendens</name>
    <name type="common">Scarlet sage</name>
    <dbReference type="NCBI Taxonomy" id="180675"/>
    <lineage>
        <taxon>Eukaryota</taxon>
        <taxon>Viridiplantae</taxon>
        <taxon>Streptophyta</taxon>
        <taxon>Embryophyta</taxon>
        <taxon>Tracheophyta</taxon>
        <taxon>Spermatophyta</taxon>
        <taxon>Magnoliopsida</taxon>
        <taxon>eudicotyledons</taxon>
        <taxon>Gunneridae</taxon>
        <taxon>Pentapetalae</taxon>
        <taxon>asterids</taxon>
        <taxon>lamiids</taxon>
        <taxon>Lamiales</taxon>
        <taxon>Lamiaceae</taxon>
        <taxon>Nepetoideae</taxon>
        <taxon>Mentheae</taxon>
        <taxon>Salviinae</taxon>
        <taxon>Salvia</taxon>
        <taxon>Salvia subgen. Calosphace</taxon>
        <taxon>core Calosphace</taxon>
    </lineage>
</organism>
<keyword evidence="8" id="KW-0175">Coiled coil</keyword>
<dbReference type="InterPro" id="IPR003591">
    <property type="entry name" value="Leu-rich_rpt_typical-subtyp"/>
</dbReference>
<keyword evidence="5" id="KW-0677">Repeat</keyword>
<evidence type="ECO:0000256" key="9">
    <source>
        <dbReference type="SAM" id="MobiDB-lite"/>
    </source>
</evidence>
<dbReference type="Gene3D" id="3.80.10.10">
    <property type="entry name" value="Ribonuclease Inhibitor"/>
    <property type="match status" value="2"/>
</dbReference>
<dbReference type="Pfam" id="PF13855">
    <property type="entry name" value="LRR_8"/>
    <property type="match status" value="2"/>
</dbReference>
<evidence type="ECO:0000256" key="8">
    <source>
        <dbReference type="SAM" id="Coils"/>
    </source>
</evidence>
<evidence type="ECO:0000256" key="5">
    <source>
        <dbReference type="ARBA" id="ARBA00022737"/>
    </source>
</evidence>
<dbReference type="PROSITE" id="PS51450">
    <property type="entry name" value="LRR"/>
    <property type="match status" value="1"/>
</dbReference>
<evidence type="ECO:0000313" key="12">
    <source>
        <dbReference type="Proteomes" id="UP000298416"/>
    </source>
</evidence>
<sequence>MEVSGSIAPEIGNLDSLITLDLSGNQLDGSVAPSIFNLTVIESIHLYDNSLSGSLPRDICRHNGLQKLKVLDLSRNELKGDIPSSLDQCPQLQTIRLRDNNFSGHVPKEIGNITQLKELDLSINSLTGVIPEKIFHLDNLQKLGMSTNELSGFLPAFGNMKALEDLTLRGNDLTGFIPQEIHNLHQLSSLSMSSNNLSGPLPPSIFNISSLEYISLGNNKLSGALPSEIGNMKAIKALFLYNNSFVADDKTPITPTPKASDTSLSLSNYPDANTSSSDDSDDMKKSRWKVKIRDFIDAQLKKLMEKQEAWMEKMMRTIEEKERERERERAMREEEWRKHDAARIEREHRFWASERAWIEARDAALMNALHKLTRKESHNEDWPECEINKLIQLTTAMEGKFDEEMVWEEIAVKMGCFGHERSAAACKEKWESIHNYVSKKRKYNNSNNYQSHIYCEQGLNNDHGSSSGISESCFRSPILTRQATIHEFLCYCL</sequence>
<dbReference type="Pfam" id="PF00560">
    <property type="entry name" value="LRR_1"/>
    <property type="match status" value="3"/>
</dbReference>
<keyword evidence="3" id="KW-0433">Leucine-rich repeat</keyword>
<name>A0A8X8X0D0_SALSN</name>
<dbReference type="PROSITE" id="PS50090">
    <property type="entry name" value="MYB_LIKE"/>
    <property type="match status" value="1"/>
</dbReference>
<dbReference type="EMBL" id="PNBA02000013">
    <property type="protein sequence ID" value="KAG6404440.1"/>
    <property type="molecule type" value="Genomic_DNA"/>
</dbReference>
<evidence type="ECO:0000256" key="6">
    <source>
        <dbReference type="ARBA" id="ARBA00023136"/>
    </source>
</evidence>
<dbReference type="FunFam" id="3.80.10.10:FF:000383">
    <property type="entry name" value="Leucine-rich repeat receptor protein kinase EMS1"/>
    <property type="match status" value="1"/>
</dbReference>
<dbReference type="Pfam" id="PF13837">
    <property type="entry name" value="Myb_DNA-bind_4"/>
    <property type="match status" value="1"/>
</dbReference>
<feature type="domain" description="Myb-like" evidence="10">
    <location>
        <begin position="374"/>
        <end position="434"/>
    </location>
</feature>
<dbReference type="InterPro" id="IPR001611">
    <property type="entry name" value="Leu-rich_rpt"/>
</dbReference>